<dbReference type="EMBL" id="JACCKB010000013">
    <property type="protein sequence ID" value="NYZ66362.1"/>
    <property type="molecule type" value="Genomic_DNA"/>
</dbReference>
<feature type="domain" description="NADH-rubredoxin oxidoreductase C-terminal" evidence="6">
    <location>
        <begin position="254"/>
        <end position="320"/>
    </location>
</feature>
<evidence type="ECO:0000256" key="4">
    <source>
        <dbReference type="ARBA" id="ARBA00022827"/>
    </source>
</evidence>
<name>A0A853I4A3_9GAMM</name>
<comment type="similarity">
    <text evidence="2">Belongs to the FAD-dependent oxidoreductase family.</text>
</comment>
<dbReference type="AlphaFoldDB" id="A0A853I4A3"/>
<dbReference type="Gene3D" id="3.30.390.30">
    <property type="match status" value="1"/>
</dbReference>
<dbReference type="Proteomes" id="UP000569732">
    <property type="component" value="Unassembled WGS sequence"/>
</dbReference>
<evidence type="ECO:0000256" key="1">
    <source>
        <dbReference type="ARBA" id="ARBA00001974"/>
    </source>
</evidence>
<dbReference type="GO" id="GO:0016491">
    <property type="term" value="F:oxidoreductase activity"/>
    <property type="evidence" value="ECO:0007669"/>
    <property type="project" value="InterPro"/>
</dbReference>
<keyword evidence="3" id="KW-0285">Flavoprotein</keyword>
<proteinExistence type="inferred from homology"/>
<dbReference type="InterPro" id="IPR023753">
    <property type="entry name" value="FAD/NAD-binding_dom"/>
</dbReference>
<keyword evidence="8" id="KW-1185">Reference proteome</keyword>
<comment type="caution">
    <text evidence="7">The sequence shown here is derived from an EMBL/GenBank/DDBJ whole genome shotgun (WGS) entry which is preliminary data.</text>
</comment>
<comment type="cofactor">
    <cofactor evidence="1">
        <name>FAD</name>
        <dbReference type="ChEBI" id="CHEBI:57692"/>
    </cofactor>
</comment>
<dbReference type="Pfam" id="PF07992">
    <property type="entry name" value="Pyr_redox_2"/>
    <property type="match status" value="1"/>
</dbReference>
<evidence type="ECO:0000256" key="2">
    <source>
        <dbReference type="ARBA" id="ARBA00006442"/>
    </source>
</evidence>
<evidence type="ECO:0000259" key="6">
    <source>
        <dbReference type="Pfam" id="PF18267"/>
    </source>
</evidence>
<protein>
    <submittedName>
        <fullName evidence="7">FAD-dependent oxidoreductase</fullName>
    </submittedName>
</protein>
<dbReference type="InterPro" id="IPR050260">
    <property type="entry name" value="FAD-bd_OxRdtase"/>
</dbReference>
<dbReference type="Pfam" id="PF18267">
    <property type="entry name" value="Rubredoxin_C"/>
    <property type="match status" value="1"/>
</dbReference>
<keyword evidence="4" id="KW-0274">FAD</keyword>
<reference evidence="7 8" key="1">
    <citation type="submission" date="2020-07" db="EMBL/GenBank/DDBJ databases">
        <title>Endozoicomonas sp. nov., isolated from sediment.</title>
        <authorList>
            <person name="Gu T."/>
        </authorList>
    </citation>
    <scope>NUCLEOTIDE SEQUENCE [LARGE SCALE GENOMIC DNA]</scope>
    <source>
        <strain evidence="7 8">SM1973</strain>
    </source>
</reference>
<dbReference type="PANTHER" id="PTHR43429">
    <property type="entry name" value="PYRIDINE NUCLEOTIDE-DISULFIDE OXIDOREDUCTASE DOMAIN-CONTAINING"/>
    <property type="match status" value="1"/>
</dbReference>
<dbReference type="PRINTS" id="PR00368">
    <property type="entry name" value="FADPNR"/>
</dbReference>
<dbReference type="InterPro" id="IPR036188">
    <property type="entry name" value="FAD/NAD-bd_sf"/>
</dbReference>
<gene>
    <name evidence="7" type="ORF">H0A36_10095</name>
</gene>
<dbReference type="InterPro" id="IPR041575">
    <property type="entry name" value="Rubredoxin_C"/>
</dbReference>
<organism evidence="7 8">
    <name type="scientific">Spartinivicinus marinus</name>
    <dbReference type="NCBI Taxonomy" id="2994442"/>
    <lineage>
        <taxon>Bacteria</taxon>
        <taxon>Pseudomonadati</taxon>
        <taxon>Pseudomonadota</taxon>
        <taxon>Gammaproteobacteria</taxon>
        <taxon>Oceanospirillales</taxon>
        <taxon>Zooshikellaceae</taxon>
        <taxon>Spartinivicinus</taxon>
    </lineage>
</organism>
<dbReference type="InterPro" id="IPR016156">
    <property type="entry name" value="FAD/NAD-linked_Rdtase_dimer_sf"/>
</dbReference>
<sequence>MPAKQMTLSSLTKLLTARLACCVKVLGDITIELGVAKLLPKNTEAFDYKQLPKYHQGIHIVVIGTGIAGLSAVNQQRNCKVAVVVGTGPLGLEIADSLYSMGIKVIILERSNQLMKHHLDRTAAIVLALQLRKSRLNLLFNSKLERCIGNENVEAIKLNNGRQLKCDLLILATGNQPNIELAAAANLKTNKGVVVNRWLQTSNPDIYAIGDLAELENTLRVDELWSVAEKQGSLVANNVLGKIESYQPLAKILQLKLAETDLLVVGQLTKNGCQSPSIVLLNNKNYQYRKLIINEGRVVGAILIGHPELKPLVLAVINQKLNVTSILANLRKGHWIASLDSLLLSNDFKISYTG</sequence>
<dbReference type="PANTHER" id="PTHR43429:SF3">
    <property type="entry name" value="NITRITE REDUCTASE [NAD(P)H]"/>
    <property type="match status" value="1"/>
</dbReference>
<accession>A0A853I4A3</accession>
<dbReference type="RefSeq" id="WP_180568391.1">
    <property type="nucleotide sequence ID" value="NZ_JACCKB010000013.1"/>
</dbReference>
<evidence type="ECO:0000259" key="5">
    <source>
        <dbReference type="Pfam" id="PF07992"/>
    </source>
</evidence>
<feature type="domain" description="FAD/NAD(P)-binding" evidence="5">
    <location>
        <begin position="80"/>
        <end position="232"/>
    </location>
</feature>
<dbReference type="Gene3D" id="3.50.50.60">
    <property type="entry name" value="FAD/NAD(P)-binding domain"/>
    <property type="match status" value="1"/>
</dbReference>
<dbReference type="SUPFAM" id="SSF51905">
    <property type="entry name" value="FAD/NAD(P)-binding domain"/>
    <property type="match status" value="1"/>
</dbReference>
<evidence type="ECO:0000313" key="7">
    <source>
        <dbReference type="EMBL" id="NYZ66362.1"/>
    </source>
</evidence>
<evidence type="ECO:0000313" key="8">
    <source>
        <dbReference type="Proteomes" id="UP000569732"/>
    </source>
</evidence>
<evidence type="ECO:0000256" key="3">
    <source>
        <dbReference type="ARBA" id="ARBA00022630"/>
    </source>
</evidence>